<keyword evidence="1" id="KW-1133">Transmembrane helix</keyword>
<evidence type="ECO:0000313" key="2">
    <source>
        <dbReference type="EMBL" id="GAA5530934.1"/>
    </source>
</evidence>
<evidence type="ECO:0000256" key="1">
    <source>
        <dbReference type="SAM" id="Phobius"/>
    </source>
</evidence>
<dbReference type="RefSeq" id="WP_345724525.1">
    <property type="nucleotide sequence ID" value="NZ_BAABRU010000027.1"/>
</dbReference>
<reference evidence="2 3" key="1">
    <citation type="submission" date="2024-02" db="EMBL/GenBank/DDBJ databases">
        <title>Herpetosiphon gulosus NBRC 112829.</title>
        <authorList>
            <person name="Ichikawa N."/>
            <person name="Katano-Makiyama Y."/>
            <person name="Hidaka K."/>
        </authorList>
    </citation>
    <scope>NUCLEOTIDE SEQUENCE [LARGE SCALE GENOMIC DNA]</scope>
    <source>
        <strain evidence="2 3">NBRC 112829</strain>
    </source>
</reference>
<organism evidence="2 3">
    <name type="scientific">Herpetosiphon gulosus</name>
    <dbReference type="NCBI Taxonomy" id="1973496"/>
    <lineage>
        <taxon>Bacteria</taxon>
        <taxon>Bacillati</taxon>
        <taxon>Chloroflexota</taxon>
        <taxon>Chloroflexia</taxon>
        <taxon>Herpetosiphonales</taxon>
        <taxon>Herpetosiphonaceae</taxon>
        <taxon>Herpetosiphon</taxon>
    </lineage>
</organism>
<protein>
    <submittedName>
        <fullName evidence="2">Uncharacterized protein</fullName>
    </submittedName>
</protein>
<feature type="transmembrane region" description="Helical" evidence="1">
    <location>
        <begin position="30"/>
        <end position="49"/>
    </location>
</feature>
<dbReference type="Proteomes" id="UP001428290">
    <property type="component" value="Unassembled WGS sequence"/>
</dbReference>
<feature type="transmembrane region" description="Helical" evidence="1">
    <location>
        <begin position="7"/>
        <end position="24"/>
    </location>
</feature>
<evidence type="ECO:0000313" key="3">
    <source>
        <dbReference type="Proteomes" id="UP001428290"/>
    </source>
</evidence>
<keyword evidence="3" id="KW-1185">Reference proteome</keyword>
<gene>
    <name evidence="2" type="ORF">Hgul01_04758</name>
</gene>
<proteinExistence type="predicted"/>
<comment type="caution">
    <text evidence="2">The sequence shown here is derived from an EMBL/GenBank/DDBJ whole genome shotgun (WGS) entry which is preliminary data.</text>
</comment>
<name>A0ABP9X6C3_9CHLR</name>
<feature type="transmembrane region" description="Helical" evidence="1">
    <location>
        <begin position="56"/>
        <end position="76"/>
    </location>
</feature>
<sequence length="103" mass="11888">MWFRLKHEYIASSLLYGLAPLLLYALFDSFWLALLLGFWLVVGLIRWFTAIVWQPWMVWLSYTISLGLAGLIVALGLHPVTVTLYVLHWLAAGVLASMQFNRY</sequence>
<keyword evidence="1" id="KW-0472">Membrane</keyword>
<dbReference type="EMBL" id="BAABRU010000027">
    <property type="protein sequence ID" value="GAA5530934.1"/>
    <property type="molecule type" value="Genomic_DNA"/>
</dbReference>
<accession>A0ABP9X6C3</accession>
<keyword evidence="1" id="KW-0812">Transmembrane</keyword>